<dbReference type="AlphaFoldDB" id="A0A9Q3FQ98"/>
<sequence>SPSDFLPSGVWLQRWLRRTWRDPSDLTTGWAIAVLDCSSSVFPKIVSKRNLGESPERPASRAPASAQMPGFLGCPQSCPQPGPILSSQAPSFALMAILSSRSPTFCLLSIAYSFLTHKVIKAFTMLSYNVLLMLLQIGAIYSAVVPTGPGPNQSFNQDGDCTISWNLDTTGKWTSFSVDLMSGSNTAMQLVTNVFKGRDGTTGGTTYTWKCPAVTPNSAIYFYQFSQAGADTTWTTRFAIASPSGQTTPPANQTQANGDKIPWGLGQLANGATPTPSTPTNSSATNATSSTASPAASAINTTANSVNATTNITTTTNTTSGGKLLSDPTTAATTPSTQVSTPKSAQSSSHSSSSAASSPAQPASSTTTSAANQLVSFKGLIIVLASAVSLYPFA</sequence>
<feature type="compositionally biased region" description="Polar residues" evidence="1">
    <location>
        <begin position="243"/>
        <end position="257"/>
    </location>
</feature>
<evidence type="ECO:0008006" key="4">
    <source>
        <dbReference type="Google" id="ProtNLM"/>
    </source>
</evidence>
<reference evidence="2" key="1">
    <citation type="submission" date="2021-03" db="EMBL/GenBank/DDBJ databases">
        <title>Draft genome sequence of rust myrtle Austropuccinia psidii MF-1, a brazilian biotype.</title>
        <authorList>
            <person name="Quecine M.C."/>
            <person name="Pachon D.M.R."/>
            <person name="Bonatelli M.L."/>
            <person name="Correr F.H."/>
            <person name="Franceschini L.M."/>
            <person name="Leite T.F."/>
            <person name="Margarido G.R.A."/>
            <person name="Almeida C.A."/>
            <person name="Ferrarezi J.A."/>
            <person name="Labate C.A."/>
        </authorList>
    </citation>
    <scope>NUCLEOTIDE SEQUENCE</scope>
    <source>
        <strain evidence="2">MF-1</strain>
    </source>
</reference>
<dbReference type="OrthoDB" id="2432613at2759"/>
<protein>
    <recommendedName>
        <fullName evidence="4">Ser-Thr-rich glycosyl-phosphatidyl-inositol-anchored membrane family-domain-containing protein</fullName>
    </recommendedName>
</protein>
<evidence type="ECO:0000256" key="1">
    <source>
        <dbReference type="SAM" id="MobiDB-lite"/>
    </source>
</evidence>
<dbReference type="PANTHER" id="PTHR40633:SF1">
    <property type="entry name" value="GPI ANCHORED SERINE-THREONINE RICH PROTEIN (AFU_ORTHOLOGUE AFUA_1G03630)"/>
    <property type="match status" value="1"/>
</dbReference>
<feature type="compositionally biased region" description="Low complexity" evidence="1">
    <location>
        <begin position="310"/>
        <end position="320"/>
    </location>
</feature>
<feature type="region of interest" description="Disordered" evidence="1">
    <location>
        <begin position="241"/>
        <end position="296"/>
    </location>
</feature>
<evidence type="ECO:0000313" key="2">
    <source>
        <dbReference type="EMBL" id="MBW0544203.1"/>
    </source>
</evidence>
<accession>A0A9Q3FQ98</accession>
<dbReference type="Proteomes" id="UP000765509">
    <property type="component" value="Unassembled WGS sequence"/>
</dbReference>
<feature type="non-terminal residue" evidence="2">
    <location>
        <position position="1"/>
    </location>
</feature>
<dbReference type="PANTHER" id="PTHR40633">
    <property type="entry name" value="MATRIX PROTEIN, PUTATIVE (AFU_ORTHOLOGUE AFUA_8G05410)-RELATED"/>
    <property type="match status" value="1"/>
</dbReference>
<evidence type="ECO:0000313" key="3">
    <source>
        <dbReference type="Proteomes" id="UP000765509"/>
    </source>
</evidence>
<comment type="caution">
    <text evidence="2">The sequence shown here is derived from an EMBL/GenBank/DDBJ whole genome shotgun (WGS) entry which is preliminary data.</text>
</comment>
<dbReference type="EMBL" id="AVOT02049016">
    <property type="protein sequence ID" value="MBW0544203.1"/>
    <property type="molecule type" value="Genomic_DNA"/>
</dbReference>
<feature type="compositionally biased region" description="Low complexity" evidence="1">
    <location>
        <begin position="272"/>
        <end position="296"/>
    </location>
</feature>
<feature type="compositionally biased region" description="Low complexity" evidence="1">
    <location>
        <begin position="328"/>
        <end position="366"/>
    </location>
</feature>
<organism evidence="2 3">
    <name type="scientific">Austropuccinia psidii MF-1</name>
    <dbReference type="NCBI Taxonomy" id="1389203"/>
    <lineage>
        <taxon>Eukaryota</taxon>
        <taxon>Fungi</taxon>
        <taxon>Dikarya</taxon>
        <taxon>Basidiomycota</taxon>
        <taxon>Pucciniomycotina</taxon>
        <taxon>Pucciniomycetes</taxon>
        <taxon>Pucciniales</taxon>
        <taxon>Sphaerophragmiaceae</taxon>
        <taxon>Austropuccinia</taxon>
    </lineage>
</organism>
<name>A0A9Q3FQ98_9BASI</name>
<keyword evidence="3" id="KW-1185">Reference proteome</keyword>
<proteinExistence type="predicted"/>
<feature type="region of interest" description="Disordered" evidence="1">
    <location>
        <begin position="310"/>
        <end position="366"/>
    </location>
</feature>
<dbReference type="InterPro" id="IPR052982">
    <property type="entry name" value="SRP1/TIP1-like"/>
</dbReference>
<gene>
    <name evidence="2" type="ORF">O181_083918</name>
</gene>